<protein>
    <submittedName>
        <fullName evidence="2">Uncharacterized protein</fullName>
    </submittedName>
</protein>
<proteinExistence type="predicted"/>
<dbReference type="OrthoDB" id="10258955at2759"/>
<sequence length="171" mass="18828">MDHQKNNPSVKLHQAPGGSSSFSFGWGQDEPKEVPKNKQPPPKIEDVQGVPQKIAQDLPQDALAKNSAGYQVRNQQYSAGLWDNTEEEKHSSVKLHQAPGGQSNFSLGNDTEDRFKTSNQFSAQNNQVAGFRGQQQSSMQESMQQDTQQIGAVKSSVRVHNPPGGRSQIQF</sequence>
<gene>
    <name evidence="2" type="primary">Contig14506.g15454</name>
    <name evidence="2" type="ORF">STYLEM_16312</name>
</gene>
<evidence type="ECO:0000313" key="2">
    <source>
        <dbReference type="EMBL" id="CDW87209.1"/>
    </source>
</evidence>
<reference evidence="2 3" key="1">
    <citation type="submission" date="2014-06" db="EMBL/GenBank/DDBJ databases">
        <authorList>
            <person name="Swart Estienne"/>
        </authorList>
    </citation>
    <scope>NUCLEOTIDE SEQUENCE [LARGE SCALE GENOMIC DNA]</scope>
    <source>
        <strain evidence="2 3">130c</strain>
    </source>
</reference>
<feature type="region of interest" description="Disordered" evidence="1">
    <location>
        <begin position="1"/>
        <end position="69"/>
    </location>
</feature>
<evidence type="ECO:0000256" key="1">
    <source>
        <dbReference type="SAM" id="MobiDB-lite"/>
    </source>
</evidence>
<dbReference type="AlphaFoldDB" id="A0A078AYG7"/>
<feature type="compositionally biased region" description="Low complexity" evidence="1">
    <location>
        <begin position="17"/>
        <end position="27"/>
    </location>
</feature>
<feature type="compositionally biased region" description="Low complexity" evidence="1">
    <location>
        <begin position="134"/>
        <end position="149"/>
    </location>
</feature>
<feature type="compositionally biased region" description="Polar residues" evidence="1">
    <location>
        <begin position="100"/>
        <end position="109"/>
    </location>
</feature>
<dbReference type="InParanoid" id="A0A078AYG7"/>
<feature type="region of interest" description="Disordered" evidence="1">
    <location>
        <begin position="129"/>
        <end position="171"/>
    </location>
</feature>
<keyword evidence="3" id="KW-1185">Reference proteome</keyword>
<accession>A0A078AYG7</accession>
<name>A0A078AYG7_STYLE</name>
<organism evidence="2 3">
    <name type="scientific">Stylonychia lemnae</name>
    <name type="common">Ciliate</name>
    <dbReference type="NCBI Taxonomy" id="5949"/>
    <lineage>
        <taxon>Eukaryota</taxon>
        <taxon>Sar</taxon>
        <taxon>Alveolata</taxon>
        <taxon>Ciliophora</taxon>
        <taxon>Intramacronucleata</taxon>
        <taxon>Spirotrichea</taxon>
        <taxon>Stichotrichia</taxon>
        <taxon>Sporadotrichida</taxon>
        <taxon>Oxytrichidae</taxon>
        <taxon>Stylonychinae</taxon>
        <taxon>Stylonychia</taxon>
    </lineage>
</organism>
<dbReference type="OMA" id="LWDNTEE"/>
<feature type="region of interest" description="Disordered" evidence="1">
    <location>
        <begin position="81"/>
        <end position="113"/>
    </location>
</feature>
<evidence type="ECO:0000313" key="3">
    <source>
        <dbReference type="Proteomes" id="UP000039865"/>
    </source>
</evidence>
<dbReference type="EMBL" id="CCKQ01015399">
    <property type="protein sequence ID" value="CDW87209.1"/>
    <property type="molecule type" value="Genomic_DNA"/>
</dbReference>
<dbReference type="Proteomes" id="UP000039865">
    <property type="component" value="Unassembled WGS sequence"/>
</dbReference>